<evidence type="ECO:0000313" key="2">
    <source>
        <dbReference type="Proteomes" id="UP001165064"/>
    </source>
</evidence>
<proteinExistence type="predicted"/>
<evidence type="ECO:0000313" key="1">
    <source>
        <dbReference type="EMBL" id="GME84135.1"/>
    </source>
</evidence>
<organism evidence="1 2">
    <name type="scientific">Ambrosiozyma monospora</name>
    <name type="common">Yeast</name>
    <name type="synonym">Endomycopsis monosporus</name>
    <dbReference type="NCBI Taxonomy" id="43982"/>
    <lineage>
        <taxon>Eukaryota</taxon>
        <taxon>Fungi</taxon>
        <taxon>Dikarya</taxon>
        <taxon>Ascomycota</taxon>
        <taxon>Saccharomycotina</taxon>
        <taxon>Pichiomycetes</taxon>
        <taxon>Pichiales</taxon>
        <taxon>Pichiaceae</taxon>
        <taxon>Ambrosiozyma</taxon>
    </lineage>
</organism>
<gene>
    <name evidence="1" type="ORF">Amon02_000663000</name>
</gene>
<comment type="caution">
    <text evidence="1">The sequence shown here is derived from an EMBL/GenBank/DDBJ whole genome shotgun (WGS) entry which is preliminary data.</text>
</comment>
<reference evidence="1" key="1">
    <citation type="submission" date="2023-04" db="EMBL/GenBank/DDBJ databases">
        <title>Ambrosiozyma monospora NBRC 10751.</title>
        <authorList>
            <person name="Ichikawa N."/>
            <person name="Sato H."/>
            <person name="Tonouchi N."/>
        </authorList>
    </citation>
    <scope>NUCLEOTIDE SEQUENCE</scope>
    <source>
        <strain evidence="1">NBRC 10751</strain>
    </source>
</reference>
<dbReference type="EMBL" id="BSXS01005286">
    <property type="protein sequence ID" value="GME84135.1"/>
    <property type="molecule type" value="Genomic_DNA"/>
</dbReference>
<name>A0ACB5T9E3_AMBMO</name>
<sequence>MTTHQQLNTEPQSTPTVTLKATGCSEVQDPDNHKLHKAVVHSDSLSPSSSSLSSQCSSTVDGDNTCPKSKSQEKKQFPASSKSVVSKSIPPPPFYPPYMAGSNHSSIKTPLKKRIETFAVLLYTSSIIVLPALYFYLWCFPIFWPFLIYYTLTNYLWDHSLTTGDFAYQRANWLRGSWYFRNFANYFPIVIHKTVDLVPTFSEVVKGTRLVYPRWTKGIPKPIVAVLAFAHVVKKHPEVVKEEVRTGPRYIFGCHPHGVISIAVTAMNVEQTRGFDKTFPGIKMFILTLTAQFMLPFYRNYLKMIGIGLVTKKCIKGLLSRDMSVGIVIGGASESFYAKPGMNRLVLNKRKGFVKVALEMVGINKANNIKPDEVDMCIVPCYSFGETAIFDYFDPSPDPKDGWLMANVRRLVGGIQGMLKNYGGFTIPVLWSRGIFNYDMGMLPYRRRVDVVFGEPIAIRRLNGLKSGDPVTSEEVEYYHKLYVDAVIKLFNDNKDKYKNKYEEDLIILE</sequence>
<dbReference type="Proteomes" id="UP001165064">
    <property type="component" value="Unassembled WGS sequence"/>
</dbReference>
<keyword evidence="2" id="KW-1185">Reference proteome</keyword>
<protein>
    <submittedName>
        <fullName evidence="1">Unnamed protein product</fullName>
    </submittedName>
</protein>
<accession>A0ACB5T9E3</accession>